<dbReference type="SMART" id="SM00052">
    <property type="entry name" value="EAL"/>
    <property type="match status" value="1"/>
</dbReference>
<feature type="domain" description="EAL" evidence="11">
    <location>
        <begin position="274"/>
        <end position="526"/>
    </location>
</feature>
<protein>
    <recommendedName>
        <fullName evidence="2">cyclic-guanylate-specific phosphodiesterase</fullName>
        <ecNumber evidence="2">3.1.4.52</ecNumber>
    </recommendedName>
</protein>
<dbReference type="KEGG" id="apes:FOC84_26405"/>
<proteinExistence type="predicted"/>
<keyword evidence="4" id="KW-0973">c-di-GMP</keyword>
<dbReference type="Pfam" id="PF00563">
    <property type="entry name" value="EAL"/>
    <property type="match status" value="1"/>
</dbReference>
<dbReference type="PANTHER" id="PTHR33121">
    <property type="entry name" value="CYCLIC DI-GMP PHOSPHODIESTERASE PDEF"/>
    <property type="match status" value="1"/>
</dbReference>
<sequence>MRIPFKNGWERCSLYAAVALALAFALAALPLLAYFAAHNQILAYGRDVALGYAQNVLERSERISDALKRDTQELNAVGGSDPCSAAHLGLMRDLALQSIDFMIIGHVSGNILRCSSYGPHPEGIDVGPPSYVGQYNVRRHVRLSATSRGDFLTVEDRGWIFFFSPDQPIDVPRRGVVSLATYSPMAREFRTHTGFLKPQWINAGRAGEETTFTDGSYVVAVLESKRYPTGVIAALPISRFSSLETLTESLAVAIALFIGLLLSALTLYLARKRTTVSSWTLRRALKGGEIHMVYQPIVDLKTGAWVGAEALMRWRRAQGVEIPPDIFIAKAESLGMIGEFTQRMLALVAQDARGIFARAGQFYLSINLAADDVKSDRIIADLRTLLADSGGNPQQFKVEVTERSILDESLGKDALDAIRALGMRVVVDDFGTGGANLKYLTTFTFDDLKIDKVFVQGIGTNAVTAEVAFHIVRIAKSLNMGLIAEGVETDVQAESLRQAGVESAQGWLYSRPRTTAALIDALPETTAGPTGAAAPRP</sequence>
<dbReference type="InterPro" id="IPR035919">
    <property type="entry name" value="EAL_sf"/>
</dbReference>
<dbReference type="Pfam" id="PF12792">
    <property type="entry name" value="CSS-motif"/>
    <property type="match status" value="1"/>
</dbReference>
<dbReference type="PANTHER" id="PTHR33121:SF79">
    <property type="entry name" value="CYCLIC DI-GMP PHOSPHODIESTERASE PDED-RELATED"/>
    <property type="match status" value="1"/>
</dbReference>
<evidence type="ECO:0000256" key="5">
    <source>
        <dbReference type="ARBA" id="ARBA00022692"/>
    </source>
</evidence>
<keyword evidence="7 10" id="KW-1133">Transmembrane helix</keyword>
<dbReference type="AlphaFoldDB" id="A0A7D4I3S3"/>
<evidence type="ECO:0000313" key="12">
    <source>
        <dbReference type="EMBL" id="QKH38276.1"/>
    </source>
</evidence>
<evidence type="ECO:0000256" key="4">
    <source>
        <dbReference type="ARBA" id="ARBA00022636"/>
    </source>
</evidence>
<evidence type="ECO:0000256" key="8">
    <source>
        <dbReference type="ARBA" id="ARBA00023136"/>
    </source>
</evidence>
<feature type="transmembrane region" description="Helical" evidence="10">
    <location>
        <begin position="250"/>
        <end position="270"/>
    </location>
</feature>
<evidence type="ECO:0000256" key="7">
    <source>
        <dbReference type="ARBA" id="ARBA00022989"/>
    </source>
</evidence>
<dbReference type="GO" id="GO:0071111">
    <property type="term" value="F:cyclic-guanylate-specific phosphodiesterase activity"/>
    <property type="evidence" value="ECO:0007669"/>
    <property type="project" value="UniProtKB-EC"/>
</dbReference>
<dbReference type="EC" id="3.1.4.52" evidence="2"/>
<dbReference type="SUPFAM" id="SSF141868">
    <property type="entry name" value="EAL domain-like"/>
    <property type="match status" value="1"/>
</dbReference>
<keyword evidence="5 10" id="KW-0812">Transmembrane</keyword>
<dbReference type="Proteomes" id="UP000500970">
    <property type="component" value="Chromosome"/>
</dbReference>
<evidence type="ECO:0000313" key="13">
    <source>
        <dbReference type="Proteomes" id="UP000500970"/>
    </source>
</evidence>
<evidence type="ECO:0000256" key="1">
    <source>
        <dbReference type="ARBA" id="ARBA00004651"/>
    </source>
</evidence>
<dbReference type="Gene3D" id="3.20.20.450">
    <property type="entry name" value="EAL domain"/>
    <property type="match status" value="1"/>
</dbReference>
<evidence type="ECO:0000256" key="10">
    <source>
        <dbReference type="SAM" id="Phobius"/>
    </source>
</evidence>
<dbReference type="PROSITE" id="PS50883">
    <property type="entry name" value="EAL"/>
    <property type="match status" value="1"/>
</dbReference>
<dbReference type="CDD" id="cd01948">
    <property type="entry name" value="EAL"/>
    <property type="match status" value="1"/>
</dbReference>
<evidence type="ECO:0000256" key="9">
    <source>
        <dbReference type="ARBA" id="ARBA00034290"/>
    </source>
</evidence>
<feature type="transmembrane region" description="Helical" evidence="10">
    <location>
        <begin position="12"/>
        <end position="37"/>
    </location>
</feature>
<keyword evidence="13" id="KW-1185">Reference proteome</keyword>
<dbReference type="InterPro" id="IPR001633">
    <property type="entry name" value="EAL_dom"/>
</dbReference>
<comment type="subcellular location">
    <subcellularLocation>
        <location evidence="1">Cell membrane</location>
        <topology evidence="1">Multi-pass membrane protein</topology>
    </subcellularLocation>
</comment>
<dbReference type="EMBL" id="CP053985">
    <property type="protein sequence ID" value="QKH38276.1"/>
    <property type="molecule type" value="Genomic_DNA"/>
</dbReference>
<dbReference type="GO" id="GO:0005886">
    <property type="term" value="C:plasma membrane"/>
    <property type="evidence" value="ECO:0007669"/>
    <property type="project" value="UniProtKB-SubCell"/>
</dbReference>
<dbReference type="InterPro" id="IPR024744">
    <property type="entry name" value="CSS-motif_dom"/>
</dbReference>
<keyword evidence="8 10" id="KW-0472">Membrane</keyword>
<evidence type="ECO:0000256" key="2">
    <source>
        <dbReference type="ARBA" id="ARBA00012282"/>
    </source>
</evidence>
<evidence type="ECO:0000256" key="3">
    <source>
        <dbReference type="ARBA" id="ARBA00022475"/>
    </source>
</evidence>
<dbReference type="InterPro" id="IPR050706">
    <property type="entry name" value="Cyclic-di-GMP_PDE-like"/>
</dbReference>
<keyword evidence="3" id="KW-1003">Cell membrane</keyword>
<accession>A0A7D4I3S3</accession>
<gene>
    <name evidence="12" type="ORF">FOC84_26405</name>
</gene>
<evidence type="ECO:0000256" key="6">
    <source>
        <dbReference type="ARBA" id="ARBA00022801"/>
    </source>
</evidence>
<name>A0A7D4I3S3_9BURK</name>
<organism evidence="12 13">
    <name type="scientific">Achromobacter pestifer</name>
    <dbReference type="NCBI Taxonomy" id="1353889"/>
    <lineage>
        <taxon>Bacteria</taxon>
        <taxon>Pseudomonadati</taxon>
        <taxon>Pseudomonadota</taxon>
        <taxon>Betaproteobacteria</taxon>
        <taxon>Burkholderiales</taxon>
        <taxon>Alcaligenaceae</taxon>
        <taxon>Achromobacter</taxon>
    </lineage>
</organism>
<keyword evidence="6" id="KW-0378">Hydrolase</keyword>
<reference evidence="12 13" key="1">
    <citation type="submission" date="2020-05" db="EMBL/GenBank/DDBJ databases">
        <title>FDA dAtabase for Regulatory Grade micrObial Sequences (FDA-ARGOS): Supporting development and validation of Infectious Disease Dx tests.</title>
        <authorList>
            <person name="Sproer C."/>
            <person name="Gronow S."/>
            <person name="Severitt S."/>
            <person name="Schroder I."/>
            <person name="Tallon L."/>
            <person name="Sadzewicz L."/>
            <person name="Zhao X."/>
            <person name="Vavikolanu K."/>
            <person name="Mehta A."/>
            <person name="Aluvathingal J."/>
            <person name="Nadendla S."/>
            <person name="Myers T."/>
            <person name="Yan Y."/>
            <person name="Sichtig H."/>
        </authorList>
    </citation>
    <scope>NUCLEOTIDE SEQUENCE [LARGE SCALE GENOMIC DNA]</scope>
    <source>
        <strain evidence="12 13">FDAARGOS_790</strain>
    </source>
</reference>
<comment type="catalytic activity">
    <reaction evidence="9">
        <text>3',3'-c-di-GMP + H2O = 5'-phosphoguanylyl(3'-&gt;5')guanosine + H(+)</text>
        <dbReference type="Rhea" id="RHEA:24902"/>
        <dbReference type="ChEBI" id="CHEBI:15377"/>
        <dbReference type="ChEBI" id="CHEBI:15378"/>
        <dbReference type="ChEBI" id="CHEBI:58754"/>
        <dbReference type="ChEBI" id="CHEBI:58805"/>
        <dbReference type="EC" id="3.1.4.52"/>
    </reaction>
</comment>
<evidence type="ECO:0000259" key="11">
    <source>
        <dbReference type="PROSITE" id="PS50883"/>
    </source>
</evidence>
<dbReference type="RefSeq" id="WP_173147456.1">
    <property type="nucleotide sequence ID" value="NZ_CP053985.1"/>
</dbReference>